<gene>
    <name evidence="1" type="ORF">SDC9_140739</name>
</gene>
<protein>
    <submittedName>
        <fullName evidence="1">Uncharacterized protein</fullName>
    </submittedName>
</protein>
<accession>A0A645DWD4</accession>
<name>A0A645DWD4_9ZZZZ</name>
<sequence length="136" mass="15115">MNSPEVREGHGDFNVFSVASDAMAARTAREASQEKENSLDQELSLIAQEAIEALYLLKSLTHITPNESETKIFRELFGTKSVDLGAIAAQHESAGTIINLENLDKESLTEVFKRIRQVHSNASFISANKTYYIQLN</sequence>
<organism evidence="1">
    <name type="scientific">bioreactor metagenome</name>
    <dbReference type="NCBI Taxonomy" id="1076179"/>
    <lineage>
        <taxon>unclassified sequences</taxon>
        <taxon>metagenomes</taxon>
        <taxon>ecological metagenomes</taxon>
    </lineage>
</organism>
<dbReference type="EMBL" id="VSSQ01040375">
    <property type="protein sequence ID" value="MPM93599.1"/>
    <property type="molecule type" value="Genomic_DNA"/>
</dbReference>
<comment type="caution">
    <text evidence="1">The sequence shown here is derived from an EMBL/GenBank/DDBJ whole genome shotgun (WGS) entry which is preliminary data.</text>
</comment>
<proteinExistence type="predicted"/>
<reference evidence="1" key="1">
    <citation type="submission" date="2019-08" db="EMBL/GenBank/DDBJ databases">
        <authorList>
            <person name="Kucharzyk K."/>
            <person name="Murdoch R.W."/>
            <person name="Higgins S."/>
            <person name="Loffler F."/>
        </authorList>
    </citation>
    <scope>NUCLEOTIDE SEQUENCE</scope>
</reference>
<dbReference type="AlphaFoldDB" id="A0A645DWD4"/>
<evidence type="ECO:0000313" key="1">
    <source>
        <dbReference type="EMBL" id="MPM93599.1"/>
    </source>
</evidence>